<proteinExistence type="predicted"/>
<dbReference type="Proteomes" id="UP001202328">
    <property type="component" value="Unassembled WGS sequence"/>
</dbReference>
<accession>A0AAD4XMN0</accession>
<gene>
    <name evidence="1" type="ORF">MKW98_009262</name>
</gene>
<reference evidence="1" key="1">
    <citation type="submission" date="2022-04" db="EMBL/GenBank/DDBJ databases">
        <title>A functionally conserved STORR gene fusion in Papaver species that diverged 16.8 million years ago.</title>
        <authorList>
            <person name="Catania T."/>
        </authorList>
    </citation>
    <scope>NUCLEOTIDE SEQUENCE</scope>
    <source>
        <strain evidence="1">S-188037</strain>
    </source>
</reference>
<dbReference type="AlphaFoldDB" id="A0AAD4XMN0"/>
<dbReference type="EMBL" id="JAJJMB010006586">
    <property type="protein sequence ID" value="KAI3934281.1"/>
    <property type="molecule type" value="Genomic_DNA"/>
</dbReference>
<evidence type="ECO:0000313" key="1">
    <source>
        <dbReference type="EMBL" id="KAI3934281.1"/>
    </source>
</evidence>
<comment type="caution">
    <text evidence="1">The sequence shown here is derived from an EMBL/GenBank/DDBJ whole genome shotgun (WGS) entry which is preliminary data.</text>
</comment>
<organism evidence="1 2">
    <name type="scientific">Papaver atlanticum</name>
    <dbReference type="NCBI Taxonomy" id="357466"/>
    <lineage>
        <taxon>Eukaryota</taxon>
        <taxon>Viridiplantae</taxon>
        <taxon>Streptophyta</taxon>
        <taxon>Embryophyta</taxon>
        <taxon>Tracheophyta</taxon>
        <taxon>Spermatophyta</taxon>
        <taxon>Magnoliopsida</taxon>
        <taxon>Ranunculales</taxon>
        <taxon>Papaveraceae</taxon>
        <taxon>Papaveroideae</taxon>
        <taxon>Papaver</taxon>
    </lineage>
</organism>
<name>A0AAD4XMN0_9MAGN</name>
<sequence>MGDTPKGQKGDGFSEFSLTGATAIFTGFTTEFVGRAWDFEEDKENRKGMALNCLEAP</sequence>
<protein>
    <submittedName>
        <fullName evidence="1">Uncharacterized protein</fullName>
    </submittedName>
</protein>
<keyword evidence="2" id="KW-1185">Reference proteome</keyword>
<evidence type="ECO:0000313" key="2">
    <source>
        <dbReference type="Proteomes" id="UP001202328"/>
    </source>
</evidence>